<proteinExistence type="predicted"/>
<dbReference type="Proteomes" id="UP001061958">
    <property type="component" value="Unassembled WGS sequence"/>
</dbReference>
<reference evidence="2" key="1">
    <citation type="journal article" date="2022" name="Proc. Natl. Acad. Sci. U.S.A.">
        <title>Life cycle and functional genomics of the unicellular red alga Galdieria for elucidating algal and plant evolution and industrial use.</title>
        <authorList>
            <person name="Hirooka S."/>
            <person name="Itabashi T."/>
            <person name="Ichinose T.M."/>
            <person name="Onuma R."/>
            <person name="Fujiwara T."/>
            <person name="Yamashita S."/>
            <person name="Jong L.W."/>
            <person name="Tomita R."/>
            <person name="Iwane A.H."/>
            <person name="Miyagishima S.Y."/>
        </authorList>
    </citation>
    <scope>NUCLEOTIDE SEQUENCE</scope>
    <source>
        <strain evidence="2">NBRC 102759</strain>
    </source>
</reference>
<organism evidence="2 3">
    <name type="scientific">Galdieria partita</name>
    <dbReference type="NCBI Taxonomy" id="83374"/>
    <lineage>
        <taxon>Eukaryota</taxon>
        <taxon>Rhodophyta</taxon>
        <taxon>Bangiophyceae</taxon>
        <taxon>Galdieriales</taxon>
        <taxon>Galdieriaceae</taxon>
        <taxon>Galdieria</taxon>
    </lineage>
</organism>
<evidence type="ECO:0000313" key="2">
    <source>
        <dbReference type="EMBL" id="GJQ13119.1"/>
    </source>
</evidence>
<name>A0A9C7URL0_9RHOD</name>
<protein>
    <submittedName>
        <fullName evidence="2">Uncharacterized protein</fullName>
    </submittedName>
</protein>
<gene>
    <name evidence="2" type="ORF">GpartN1_g4910.t1</name>
</gene>
<evidence type="ECO:0000313" key="3">
    <source>
        <dbReference type="Proteomes" id="UP001061958"/>
    </source>
</evidence>
<dbReference type="OrthoDB" id="10418052at2759"/>
<feature type="region of interest" description="Disordered" evidence="1">
    <location>
        <begin position="1354"/>
        <end position="1378"/>
    </location>
</feature>
<evidence type="ECO:0000256" key="1">
    <source>
        <dbReference type="SAM" id="MobiDB-lite"/>
    </source>
</evidence>
<sequence>MSLGSFVADTLSKHLDKLFQDINRDQLHIHLWRGKVSLSQLKLKTLLWNSLVRSFGFVLQQGTVDFLEFSLFQSHTSLSITLKGLHLKFRQASPEEDQEISRSETIYNESGLMFSAFEWNETLSLLKTELGSFLAALVSLTVEEVTITLEYFVSGQCNQLSLFIDKLQVFEREAGSIPMEGSAEGYIDLGLGLSKMVSLHQLEIYHIQCSHNRQKTIGSLASCRLELDAMIQVQELSISCSIFCSSSLQLDLDCSVIESLWNLMEAFQEYQRSVDKCKSKHSIEESSMIVAQWKWITRFVIVHWVRPIRKYYCIFRSCCFRWLRLQLLQDEFEDYRLSPLQVVFLERMEKRFPQQCMFYLRHLKELAVSTHEQDSLCVFSLLDEEYLKELFTRSCFFQSSSWHPLMSKPTIALKCHWEGGVDVHLRHKNVKLEWQLGNCYLEWLNSEREEKWIVMSRSVGLFISLNNSLSSPMEGFQDVWNIIDSSDRFSSWIQLEYRLEHEEPFSGFLTLELCGIRMSLYSVLFRYFHDMIKHNKQILEEGKKKEKEKDSLVSLIWKMKGTNPFNQLVWNALSSYQPRSSLNWVMERGAILIKVHDLNITCSVSSKEYSKEGLKLSWDTLELQRAGYSIHDQETPSSCSGILSTIDNLCVVHIWNSYENDESQSRTLLCFSHPIELTLSRDEKENMETFQCVIDQLQVSILSQDWLFLWYCLQQDYQLFYLPLEIREATNLPLFKLEWKQMNLVYQSKRNHFSSCSVSLSFLSMELDSHRFVLLQSSHNELYGNRLCLQFTGQGQSSAVLSLQYIYVDLFPALKWMQCISPTSHTQSVQKSSHSLDWIYGQVMIEKLDVAYSHMSCIPFHLLLERIRFTLDKNIEPQETRDEKGSMHEMPWKWIVFSTRLYADRNEYTETLLDMLPFTISMKEQEEYHFKLCCMFSPIHIRLTLEDIESLMNGSIFALQIVNDWMENSIHDNIPSEEPTFLFSSLHIGMEEFCFQWTFWNHEAMISFQRASGGYDTFHWGEEWRTLSTSSSTATSEASMKRFWFRLPNWTAQVKSFSHTLFSFQSQSIFYNVLKSPFEFLQVEELKLGLDTCFFSILTSLVLWWKQQWHSKWNSIFHKSSTVNDQSHSAIGWYRFVIHRTSIGLLSCHSWNITTDWEIHQWMMEFREQIECIIYFQYMASTIGKGPNIWEYQGKPLILSIVPDWNPPDYSHPMFFKNRAIQLSYNRRLSRWNGFIPLNNIQLQLNFPLLQLCLELKTILASMMDRLSLSSQGGMTKKHKDSFWSIHCQVSSFRCCLLECSDVPVVSSSLVVLQGTLKHINLEISSLPELCITFSTRQYKFGLDSMAVDSQGSVDSSLMDGRGESSTDHSRNTSWVSDSSDNRRRFLVTGQNCHASKRHHSLFKGDEIWVKAQPNIQSFSIRIQKWVIQFSAQRYSCLDRWLKSWLPRSESTSQTLTIPHMQLAIVQAKFIWMDQEEWEGLPLCRALLSFQLQCSPFGGRLDVSCLVELYNMIHLALEPVMEEWNTCLYFRKQEPCDGLAFIASSHFPSHPLFSHFDIQLNSSRILQLNLNPPMVATLYRLYNQLQESRQPTGSRALFSICNRTGETIELYQTKDVVIQQIKDGHRVELVDQLVIQGHFYLYSPYLSSPKRVDLAFDETQCYFPIHSSEQGLFLVIEKQISGLNTLLDIRSNYFIQNHCDNVVLLNFLYVDSHQVQSMRIESGERRNVPLDYLCNGKHIRVSFNDMTGACLDQNPLFMDWLQSCFQSNHLSEWKDGFVHCIAQPNREMNQHDVVIAVMPLLCVRNYLGIDVCLMMNDSFSSHWNALPHMGCCMFYSLQQRYFIRTIQTDEQYMLEWDTWSRHKRQTRSIGNNTEGRCISYTVLPSSSYAWKEMILHPDVIVASPRLPIKEQNITIGWQWMEPSNIWLWNDQVDGEYSLSKECFVLTSSLRLTFGTNKEVSSLKFRLTWKVDDANICYDSTIQRCKYGIHVIHWPMAHHHSSESSNIPTHSVSKMPFDNSIVVVVSQQKWMEQDVIIPHVTILPKYILENSCFQTWQLEWREKSYVLEQGSTMMLSEAMVQSHDFIRFATSHSSGEGGDSFQLQFSQVREMASKGLNAIFSMKNSCSYFVQIQLCDDDPCERFKLMLVDCPPTTLRVVNLSRRLFRLCIGKDSLHKQYLLGNGQCVSLQQSFMDMDSIDFYAIQSGKSHLIYRWKDIMRSYSGPVYNRKGWIFYFISRGPYRDMMIMQRGGMAKWENALIHRASFSHSWTHSRAIVNMQGIAISLYSLNNDEIAYTCFNKIKVQCNWTQEGYFWLSFALQDIHIDNQVTTVGKNYAVCMERAMIGIPDKSLAMIQGRLGIWWKEFTRMSVGHLVWSGNGNILDELQCSVQPCAIRLDSDVLESCIWWWIETQEWTKPYPIASYHHPTSSTLSSLTFVEHFHLSDIACQVSFQFGRKGVVGLLHLPWYSSSPFVQWERWIALFGLSVGNIEDAPLWVRSVTLFNIDWSSLIYDVGLFYKRDLLWGIYALMGSLNWFGNPNKCWKKMQFALRQFVTNLWNNEDWRWPILLLREWVKLNYRILDSWIEASLGMLRGTMDWLSSTLAYVSTHDMDQRIWHRGLDWSHRWLVHVICCMEYLQSWLSRWDNDQDSKCQRWRPIRSTSACQPLRAFDYQDQVLGNWIFEHWNGRLDSEQLILFAPLKDQLGMLWTNYRFVFCWYSVSLWKGGTKMSLQHPSFACQWELWHDQVLLIEKKDRCCIAMTCVPNVKPRNCCLSATLSSSGMIQVYEVICQDEAVTHWWLVQLREKLFRCRQSVVYHSTFHSNGHVFPNLSGDW</sequence>
<reference evidence="2" key="2">
    <citation type="submission" date="2022-01" db="EMBL/GenBank/DDBJ databases">
        <authorList>
            <person name="Hirooka S."/>
            <person name="Miyagishima S.Y."/>
        </authorList>
    </citation>
    <scope>NUCLEOTIDE SEQUENCE</scope>
    <source>
        <strain evidence="2">NBRC 102759</strain>
    </source>
</reference>
<dbReference type="EMBL" id="BQMJ01000040">
    <property type="protein sequence ID" value="GJQ13119.1"/>
    <property type="molecule type" value="Genomic_DNA"/>
</dbReference>
<accession>A0A9C7URL0</accession>
<comment type="caution">
    <text evidence="2">The sequence shown here is derived from an EMBL/GenBank/DDBJ whole genome shotgun (WGS) entry which is preliminary data.</text>
</comment>
<keyword evidence="3" id="KW-1185">Reference proteome</keyword>
<feature type="compositionally biased region" description="Basic and acidic residues" evidence="1">
    <location>
        <begin position="1361"/>
        <end position="1371"/>
    </location>
</feature>